<comment type="similarity">
    <text evidence="1">Belongs to the MecA family.</text>
</comment>
<dbReference type="InterPro" id="IPR008681">
    <property type="entry name" value="Neg-reg_MecA"/>
</dbReference>
<dbReference type="PANTHER" id="PTHR39161">
    <property type="entry name" value="ADAPTER PROTEIN MECA"/>
    <property type="match status" value="1"/>
</dbReference>
<organism evidence="2 3">
    <name type="scientific">Anoxybacillus andreesenii</name>
    <dbReference type="NCBI Taxonomy" id="1325932"/>
    <lineage>
        <taxon>Bacteria</taxon>
        <taxon>Bacillati</taxon>
        <taxon>Bacillota</taxon>
        <taxon>Bacilli</taxon>
        <taxon>Bacillales</taxon>
        <taxon>Anoxybacillaceae</taxon>
        <taxon>Anoxybacillus</taxon>
    </lineage>
</organism>
<sequence>MRIERLTYNKIKIFLTSDDLTERGLTKEDIWKDSLKWHQLFSDMLEEASTEHGVCIEGSVAVEIFSMQAQGMIMIVTMGEDEGALTDGFFDIAVTTQDFEDVLFEFDNIEHVIQLSKQLLTVEYSGGDLYAHKDQYYLYFQEENLAHSKDILAILSEYGHLSLVSIHYLREYGKEIVKDQAIETLANYFG</sequence>
<protein>
    <submittedName>
        <fullName evidence="2">Adapter protein MecA 1/2</fullName>
    </submittedName>
</protein>
<gene>
    <name evidence="2" type="ORF">J2S07_003522</name>
</gene>
<reference evidence="2 3" key="1">
    <citation type="submission" date="2023-07" db="EMBL/GenBank/DDBJ databases">
        <title>Genomic Encyclopedia of Type Strains, Phase IV (KMG-IV): sequencing the most valuable type-strain genomes for metagenomic binning, comparative biology and taxonomic classification.</title>
        <authorList>
            <person name="Goeker M."/>
        </authorList>
    </citation>
    <scope>NUCLEOTIDE SEQUENCE [LARGE SCALE GENOMIC DNA]</scope>
    <source>
        <strain evidence="2 3">DSM 23948</strain>
    </source>
</reference>
<dbReference type="PANTHER" id="PTHR39161:SF2">
    <property type="entry name" value="ADAPTER PROTEIN MECA 2"/>
    <property type="match status" value="1"/>
</dbReference>
<dbReference type="RefSeq" id="WP_307151663.1">
    <property type="nucleotide sequence ID" value="NZ_JAUSTU010000022.1"/>
</dbReference>
<name>A0ABT9V8B8_9BACL</name>
<dbReference type="EMBL" id="JAUSTU010000022">
    <property type="protein sequence ID" value="MDQ0157193.1"/>
    <property type="molecule type" value="Genomic_DNA"/>
</dbReference>
<evidence type="ECO:0000313" key="2">
    <source>
        <dbReference type="EMBL" id="MDQ0157193.1"/>
    </source>
</evidence>
<evidence type="ECO:0000256" key="1">
    <source>
        <dbReference type="ARBA" id="ARBA00005397"/>
    </source>
</evidence>
<dbReference type="Gene3D" id="3.30.70.1950">
    <property type="match status" value="1"/>
</dbReference>
<keyword evidence="3" id="KW-1185">Reference proteome</keyword>
<evidence type="ECO:0000313" key="3">
    <source>
        <dbReference type="Proteomes" id="UP001231362"/>
    </source>
</evidence>
<dbReference type="NCBIfam" id="NF002781">
    <property type="entry name" value="PRK02899.1"/>
    <property type="match status" value="1"/>
</dbReference>
<proteinExistence type="inferred from homology"/>
<dbReference type="Proteomes" id="UP001231362">
    <property type="component" value="Unassembled WGS sequence"/>
</dbReference>
<dbReference type="InterPro" id="IPR038471">
    <property type="entry name" value="MecA_C_sf"/>
</dbReference>
<dbReference type="PIRSF" id="PIRSF029008">
    <property type="entry name" value="MecA"/>
    <property type="match status" value="1"/>
</dbReference>
<dbReference type="Pfam" id="PF05389">
    <property type="entry name" value="MecA"/>
    <property type="match status" value="2"/>
</dbReference>
<comment type="caution">
    <text evidence="2">The sequence shown here is derived from an EMBL/GenBank/DDBJ whole genome shotgun (WGS) entry which is preliminary data.</text>
</comment>
<accession>A0ABT9V8B8</accession>